<accession>A0A017HJK3</accession>
<dbReference type="Proteomes" id="UP000019666">
    <property type="component" value="Unassembled WGS sequence"/>
</dbReference>
<gene>
    <name evidence="3" type="ORF">Rumeso_04033</name>
</gene>
<sequence length="204" mass="21163">MIGRSAGTMAGLLLLGACAQLGGEPIPPMDTSVAPESLEFANVRADYDRAVEQSFTEMPFANGALSVTGPDGMADLATYRLVPCRGGQAICAGSDAGPAGQLRRTPDWFVVTGLYGRTFWLSYGGDGYVQRGGEYWPIAWNARPNGTGDGDAPSLETPYPHGYRTLDERVAVPVGSAGGAMLPLGNPPQAQGPGRPLTMGADSG</sequence>
<dbReference type="OrthoDB" id="7868250at2"/>
<evidence type="ECO:0000313" key="3">
    <source>
        <dbReference type="EMBL" id="EYD74348.1"/>
    </source>
</evidence>
<evidence type="ECO:0000256" key="1">
    <source>
        <dbReference type="SAM" id="MobiDB-lite"/>
    </source>
</evidence>
<feature type="region of interest" description="Disordered" evidence="1">
    <location>
        <begin position="177"/>
        <end position="204"/>
    </location>
</feature>
<dbReference type="HOGENOM" id="CLU_1342418_0_0_5"/>
<organism evidence="3 4">
    <name type="scientific">Rubellimicrobium mesophilum DSM 19309</name>
    <dbReference type="NCBI Taxonomy" id="442562"/>
    <lineage>
        <taxon>Bacteria</taxon>
        <taxon>Pseudomonadati</taxon>
        <taxon>Pseudomonadota</taxon>
        <taxon>Alphaproteobacteria</taxon>
        <taxon>Rhodobacterales</taxon>
        <taxon>Roseobacteraceae</taxon>
        <taxon>Rubellimicrobium</taxon>
    </lineage>
</organism>
<comment type="caution">
    <text evidence="3">The sequence shown here is derived from an EMBL/GenBank/DDBJ whole genome shotgun (WGS) entry which is preliminary data.</text>
</comment>
<evidence type="ECO:0008006" key="5">
    <source>
        <dbReference type="Google" id="ProtNLM"/>
    </source>
</evidence>
<dbReference type="EMBL" id="AOSK01000116">
    <property type="protein sequence ID" value="EYD74348.1"/>
    <property type="molecule type" value="Genomic_DNA"/>
</dbReference>
<keyword evidence="4" id="KW-1185">Reference proteome</keyword>
<protein>
    <recommendedName>
        <fullName evidence="5">Lipoprotein</fullName>
    </recommendedName>
</protein>
<name>A0A017HJK3_9RHOB</name>
<feature type="signal peptide" evidence="2">
    <location>
        <begin position="1"/>
        <end position="19"/>
    </location>
</feature>
<dbReference type="RefSeq" id="WP_051521231.1">
    <property type="nucleotide sequence ID" value="NZ_KK088571.1"/>
</dbReference>
<keyword evidence="2" id="KW-0732">Signal</keyword>
<reference evidence="3 4" key="1">
    <citation type="submission" date="2013-02" db="EMBL/GenBank/DDBJ databases">
        <authorList>
            <person name="Fiebig A."/>
            <person name="Goeker M."/>
            <person name="Klenk H.-P.P."/>
        </authorList>
    </citation>
    <scope>NUCLEOTIDE SEQUENCE [LARGE SCALE GENOMIC DNA]</scope>
    <source>
        <strain evidence="3 4">DSM 19309</strain>
    </source>
</reference>
<feature type="chain" id="PRO_5001493200" description="Lipoprotein" evidence="2">
    <location>
        <begin position="20"/>
        <end position="204"/>
    </location>
</feature>
<proteinExistence type="predicted"/>
<evidence type="ECO:0000313" key="4">
    <source>
        <dbReference type="Proteomes" id="UP000019666"/>
    </source>
</evidence>
<dbReference type="AlphaFoldDB" id="A0A017HJK3"/>
<evidence type="ECO:0000256" key="2">
    <source>
        <dbReference type="SAM" id="SignalP"/>
    </source>
</evidence>
<dbReference type="PROSITE" id="PS51257">
    <property type="entry name" value="PROKAR_LIPOPROTEIN"/>
    <property type="match status" value="1"/>
</dbReference>
<dbReference type="STRING" id="442562.Rumeso_04033"/>